<dbReference type="InterPro" id="IPR011990">
    <property type="entry name" value="TPR-like_helical_dom_sf"/>
</dbReference>
<accession>A0A0R0EQZ5</accession>
<dbReference type="OrthoDB" id="1882346at2759"/>
<dbReference type="AlphaFoldDB" id="A0A0R0EQZ5"/>
<reference evidence="3" key="3">
    <citation type="submission" date="2018-07" db="EMBL/GenBank/DDBJ databases">
        <title>WGS assembly of Glycine max.</title>
        <authorList>
            <person name="Schmutz J."/>
            <person name="Cannon S."/>
            <person name="Schlueter J."/>
            <person name="Ma J."/>
            <person name="Mitros T."/>
            <person name="Nelson W."/>
            <person name="Hyten D."/>
            <person name="Song Q."/>
            <person name="Thelen J."/>
            <person name="Cheng J."/>
            <person name="Xu D."/>
            <person name="Hellsten U."/>
            <person name="May G."/>
            <person name="Yu Y."/>
            <person name="Sakurai T."/>
            <person name="Umezawa T."/>
            <person name="Bhattacharyya M."/>
            <person name="Sandhu D."/>
            <person name="Valliyodan B."/>
            <person name="Lindquist E."/>
            <person name="Peto M."/>
            <person name="Grant D."/>
            <person name="Shu S."/>
            <person name="Goodstein D."/>
            <person name="Barry K."/>
            <person name="Futrell-Griggs M."/>
            <person name="Abernathy B."/>
            <person name="Du J."/>
            <person name="Tian Z."/>
            <person name="Zhu L."/>
            <person name="Gill N."/>
            <person name="Joshi T."/>
            <person name="Libault M."/>
            <person name="Sethuraman A."/>
            <person name="Zhang X."/>
            <person name="Shinozaki K."/>
            <person name="Nguyen H."/>
            <person name="Wing R."/>
            <person name="Cregan P."/>
            <person name="Specht J."/>
            <person name="Grimwood J."/>
            <person name="Rokhsar D."/>
            <person name="Stacey G."/>
            <person name="Shoemaker R."/>
            <person name="Jackson S."/>
        </authorList>
    </citation>
    <scope>NUCLEOTIDE SEQUENCE</scope>
    <source>
        <tissue evidence="3">Callus</tissue>
    </source>
</reference>
<dbReference type="Gene3D" id="1.25.40.10">
    <property type="entry name" value="Tetratricopeptide repeat domain"/>
    <property type="match status" value="1"/>
</dbReference>
<dbReference type="GO" id="GO:0009451">
    <property type="term" value="P:RNA modification"/>
    <property type="evidence" value="ECO:0007669"/>
    <property type="project" value="InterPro"/>
</dbReference>
<dbReference type="InterPro" id="IPR046960">
    <property type="entry name" value="PPR_At4g14850-like_plant"/>
</dbReference>
<dbReference type="PaxDb" id="3847-GLYMA20G36285.1"/>
<reference evidence="3 4" key="1">
    <citation type="journal article" date="2010" name="Nature">
        <title>Genome sequence of the palaeopolyploid soybean.</title>
        <authorList>
            <person name="Schmutz J."/>
            <person name="Cannon S.B."/>
            <person name="Schlueter J."/>
            <person name="Ma J."/>
            <person name="Mitros T."/>
            <person name="Nelson W."/>
            <person name="Hyten D.L."/>
            <person name="Song Q."/>
            <person name="Thelen J.J."/>
            <person name="Cheng J."/>
            <person name="Xu D."/>
            <person name="Hellsten U."/>
            <person name="May G.D."/>
            <person name="Yu Y."/>
            <person name="Sakurai T."/>
            <person name="Umezawa T."/>
            <person name="Bhattacharyya M.K."/>
            <person name="Sandhu D."/>
            <person name="Valliyodan B."/>
            <person name="Lindquist E."/>
            <person name="Peto M."/>
            <person name="Grant D."/>
            <person name="Shu S."/>
            <person name="Goodstein D."/>
            <person name="Barry K."/>
            <person name="Futrell-Griggs M."/>
            <person name="Abernathy B."/>
            <person name="Du J."/>
            <person name="Tian Z."/>
            <person name="Zhu L."/>
            <person name="Gill N."/>
            <person name="Joshi T."/>
            <person name="Libault M."/>
            <person name="Sethuraman A."/>
            <person name="Zhang X.-C."/>
            <person name="Shinozaki K."/>
            <person name="Nguyen H.T."/>
            <person name="Wing R.A."/>
            <person name="Cregan P."/>
            <person name="Specht J."/>
            <person name="Grimwood J."/>
            <person name="Rokhsar D."/>
            <person name="Stacey G."/>
            <person name="Shoemaker R.C."/>
            <person name="Jackson S.A."/>
        </authorList>
    </citation>
    <scope>NUCLEOTIDE SEQUENCE [LARGE SCALE GENOMIC DNA]</scope>
    <source>
        <strain evidence="4">cv. Williams 82</strain>
        <tissue evidence="3">Callus</tissue>
    </source>
</reference>
<gene>
    <name evidence="3" type="ORF">GLYMA_20G220700</name>
</gene>
<dbReference type="Pfam" id="PF01535">
    <property type="entry name" value="PPR"/>
    <property type="match status" value="2"/>
</dbReference>
<reference evidence="4" key="2">
    <citation type="submission" date="2018-02" db="UniProtKB">
        <authorList>
            <consortium name="EnsemblPlants"/>
        </authorList>
    </citation>
    <scope>IDENTIFICATION</scope>
    <source>
        <strain evidence="4">Williams 82</strain>
    </source>
</reference>
<keyword evidence="5" id="KW-1185">Reference proteome</keyword>
<dbReference type="GO" id="GO:0003723">
    <property type="term" value="F:RNA binding"/>
    <property type="evidence" value="ECO:0007669"/>
    <property type="project" value="InterPro"/>
</dbReference>
<dbReference type="Gramene" id="KRG92595">
    <property type="protein sequence ID" value="KRG92595"/>
    <property type="gene ID" value="GLYMA_20G220700"/>
</dbReference>
<evidence type="ECO:0000313" key="4">
    <source>
        <dbReference type="EnsemblPlants" id="KRG92595"/>
    </source>
</evidence>
<feature type="repeat" description="PPR" evidence="2">
    <location>
        <begin position="78"/>
        <end position="112"/>
    </location>
</feature>
<evidence type="ECO:0000313" key="5">
    <source>
        <dbReference type="Proteomes" id="UP000008827"/>
    </source>
</evidence>
<dbReference type="EMBL" id="CM000853">
    <property type="protein sequence ID" value="KRG92595.1"/>
    <property type="molecule type" value="Genomic_DNA"/>
</dbReference>
<dbReference type="Proteomes" id="UP000008827">
    <property type="component" value="Chromosome 20"/>
</dbReference>
<dbReference type="EnsemblPlants" id="KRG92595">
    <property type="protein sequence ID" value="KRG92595"/>
    <property type="gene ID" value="GLYMA_20G220700"/>
</dbReference>
<dbReference type="InterPro" id="IPR002885">
    <property type="entry name" value="PPR_rpt"/>
</dbReference>
<dbReference type="PANTHER" id="PTHR47926">
    <property type="entry name" value="PENTATRICOPEPTIDE REPEAT-CONTAINING PROTEIN"/>
    <property type="match status" value="1"/>
</dbReference>
<dbReference type="ExpressionAtlas" id="A0A0R0EQZ5">
    <property type="expression patterns" value="baseline and differential"/>
</dbReference>
<name>A0A0R0EQZ5_SOYBN</name>
<dbReference type="PANTHER" id="PTHR47926:SF347">
    <property type="entry name" value="PENTATRICOPEPTIDE REPEAT-CONTAINING PROTEIN"/>
    <property type="match status" value="1"/>
</dbReference>
<proteinExistence type="predicted"/>
<dbReference type="NCBIfam" id="TIGR00756">
    <property type="entry name" value="PPR"/>
    <property type="match status" value="1"/>
</dbReference>
<dbReference type="SMR" id="A0A0R0EQZ5"/>
<evidence type="ECO:0008006" key="6">
    <source>
        <dbReference type="Google" id="ProtNLM"/>
    </source>
</evidence>
<evidence type="ECO:0000256" key="2">
    <source>
        <dbReference type="PROSITE-ProRule" id="PRU00708"/>
    </source>
</evidence>
<dbReference type="PROSITE" id="PS51375">
    <property type="entry name" value="PPR"/>
    <property type="match status" value="1"/>
</dbReference>
<protein>
    <recommendedName>
        <fullName evidence="6">Pentatricopeptide repeat-containing protein</fullName>
    </recommendedName>
</protein>
<keyword evidence="1" id="KW-0677">Repeat</keyword>
<evidence type="ECO:0000256" key="1">
    <source>
        <dbReference type="ARBA" id="ARBA00022737"/>
    </source>
</evidence>
<organism evidence="3">
    <name type="scientific">Glycine max</name>
    <name type="common">Soybean</name>
    <name type="synonym">Glycine hispida</name>
    <dbReference type="NCBI Taxonomy" id="3847"/>
    <lineage>
        <taxon>Eukaryota</taxon>
        <taxon>Viridiplantae</taxon>
        <taxon>Streptophyta</taxon>
        <taxon>Embryophyta</taxon>
        <taxon>Tracheophyta</taxon>
        <taxon>Spermatophyta</taxon>
        <taxon>Magnoliopsida</taxon>
        <taxon>eudicotyledons</taxon>
        <taxon>Gunneridae</taxon>
        <taxon>Pentapetalae</taxon>
        <taxon>rosids</taxon>
        <taxon>fabids</taxon>
        <taxon>Fabales</taxon>
        <taxon>Fabaceae</taxon>
        <taxon>Papilionoideae</taxon>
        <taxon>50 kb inversion clade</taxon>
        <taxon>NPAAA clade</taxon>
        <taxon>indigoferoid/millettioid clade</taxon>
        <taxon>Phaseoleae</taxon>
        <taxon>Glycine</taxon>
        <taxon>Glycine subgen. Soja</taxon>
    </lineage>
</organism>
<evidence type="ECO:0000313" key="3">
    <source>
        <dbReference type="EMBL" id="KRG92595.1"/>
    </source>
</evidence>
<sequence length="179" mass="20265">MLSISHSSLFRLHSAASITTLLKASKKSEHLKQMQACVIHHALEQDHFLVSLFISCAHTLLSTFSYAFSIFYHVLALPTFLWNTLVKSHCQKNLFSHTLSVFARMKAHGELPYSFTYPFVIKAYSGACKVREGKLLHGFAFLCSIDHDLYKGTILINMYRKCRDIADACKVFHGMSVGM</sequence>